<dbReference type="EMBL" id="JACHIT010000002">
    <property type="protein sequence ID" value="MBB5918762.1"/>
    <property type="molecule type" value="Genomic_DNA"/>
</dbReference>
<sequence>MPDSGRELDWAVAVLRVPAGPLVLATSTEGRGWLPPGLYLPTEVTVPWRWLSAIPKRVRESVVPVENSADPARVLTEFDLGRSRGRGGSISALVSSTEIPTTLRTVLGHDVLIQDRIAAERSAVDLTSRGPGLVDRLALAGSTESQQRALAVAGPDVQALCLELARNADVLVSAAVPEDTDQIAAYRRLRQWILDELSAGRPVLASWWRQLRDADDMLAAALRSHRIDVSDMPVGARVDLPDGNVSRSMVFERRVGELLSLLAVGESGEQTLRDMCYAYGQIVEHPLFQEAVGTDTQRAGSISAAPINYGPPRPYGPGPSDSLVTGAPDGQV</sequence>
<proteinExistence type="predicted"/>
<dbReference type="AlphaFoldDB" id="A0A7W9PMH7"/>
<reference evidence="2 3" key="1">
    <citation type="submission" date="2020-08" db="EMBL/GenBank/DDBJ databases">
        <title>Sequencing the genomes of 1000 actinobacteria strains.</title>
        <authorList>
            <person name="Klenk H.-P."/>
        </authorList>
    </citation>
    <scope>NUCLEOTIDE SEQUENCE [LARGE SCALE GENOMIC DNA]</scope>
    <source>
        <strain evidence="2 3">DSM 43582</strain>
    </source>
</reference>
<dbReference type="Proteomes" id="UP000540412">
    <property type="component" value="Unassembled WGS sequence"/>
</dbReference>
<evidence type="ECO:0000313" key="3">
    <source>
        <dbReference type="Proteomes" id="UP000540412"/>
    </source>
</evidence>
<evidence type="ECO:0000256" key="1">
    <source>
        <dbReference type="SAM" id="MobiDB-lite"/>
    </source>
</evidence>
<gene>
    <name evidence="2" type="ORF">BJY24_007674</name>
</gene>
<name>A0A7W9PMH7_9NOCA</name>
<evidence type="ECO:0000313" key="2">
    <source>
        <dbReference type="EMBL" id="MBB5918762.1"/>
    </source>
</evidence>
<keyword evidence="3" id="KW-1185">Reference proteome</keyword>
<accession>A0A7W9PMH7</accession>
<comment type="caution">
    <text evidence="2">The sequence shown here is derived from an EMBL/GenBank/DDBJ whole genome shotgun (WGS) entry which is preliminary data.</text>
</comment>
<feature type="region of interest" description="Disordered" evidence="1">
    <location>
        <begin position="302"/>
        <end position="332"/>
    </location>
</feature>
<organism evidence="2 3">
    <name type="scientific">Nocardia transvalensis</name>
    <dbReference type="NCBI Taxonomy" id="37333"/>
    <lineage>
        <taxon>Bacteria</taxon>
        <taxon>Bacillati</taxon>
        <taxon>Actinomycetota</taxon>
        <taxon>Actinomycetes</taxon>
        <taxon>Mycobacteriales</taxon>
        <taxon>Nocardiaceae</taxon>
        <taxon>Nocardia</taxon>
    </lineage>
</organism>
<protein>
    <submittedName>
        <fullName evidence="2">Uncharacterized protein</fullName>
    </submittedName>
</protein>
<dbReference type="RefSeq" id="WP_157185718.1">
    <property type="nucleotide sequence ID" value="NZ_JACHIT010000002.1"/>
</dbReference>